<dbReference type="GO" id="GO:0120241">
    <property type="term" value="F:2-iminobutanoate/2-iminopropanoate deaminase"/>
    <property type="evidence" value="ECO:0007669"/>
    <property type="project" value="UniProtKB-EC"/>
</dbReference>
<dbReference type="AlphaFoldDB" id="A0A7W8M548"/>
<dbReference type="GO" id="GO:0005829">
    <property type="term" value="C:cytosol"/>
    <property type="evidence" value="ECO:0007669"/>
    <property type="project" value="TreeGrafter"/>
</dbReference>
<dbReference type="Gene3D" id="3.30.1330.40">
    <property type="entry name" value="RutC-like"/>
    <property type="match status" value="1"/>
</dbReference>
<dbReference type="InterPro" id="IPR006175">
    <property type="entry name" value="YjgF/YER057c/UK114"/>
</dbReference>
<comment type="similarity">
    <text evidence="1">Belongs to the RutC family.</text>
</comment>
<dbReference type="RefSeq" id="WP_183773866.1">
    <property type="nucleotide sequence ID" value="NZ_CAWVEG010000128.1"/>
</dbReference>
<dbReference type="EC" id="3.5.99.10" evidence="2"/>
<dbReference type="Proteomes" id="UP000543642">
    <property type="component" value="Unassembled WGS sequence"/>
</dbReference>
<gene>
    <name evidence="2" type="ORF">HNP82_002002</name>
</gene>
<evidence type="ECO:0000313" key="2">
    <source>
        <dbReference type="EMBL" id="MBB5264863.1"/>
    </source>
</evidence>
<dbReference type="InterPro" id="IPR006056">
    <property type="entry name" value="RidA"/>
</dbReference>
<dbReference type="Pfam" id="PF01042">
    <property type="entry name" value="Ribonuc_L-PSP"/>
    <property type="match status" value="1"/>
</dbReference>
<evidence type="ECO:0000313" key="3">
    <source>
        <dbReference type="Proteomes" id="UP000543642"/>
    </source>
</evidence>
<dbReference type="SUPFAM" id="SSF55298">
    <property type="entry name" value="YjgF-like"/>
    <property type="match status" value="1"/>
</dbReference>
<sequence>MTRETINAKGAPAAVGPYVHAVKAGDTVYTSGQLGLIPETGLLPEGVEAQARQAMENLKAVLEAAGLTMADVVKTTVFLADINDFAAINEIYAEYFTGDTPARSCVQAGALPKGGLFEIEAIAVKQ</sequence>
<protein>
    <submittedName>
        <fullName evidence="2">2-iminobutanoate/2-iminopropanoate deaminase</fullName>
        <ecNumber evidence="2">3.5.99.10</ecNumber>
    </submittedName>
</protein>
<dbReference type="PANTHER" id="PTHR11803">
    <property type="entry name" value="2-IMINOBUTANOATE/2-IMINOPROPANOATE DEAMINASE RIDA"/>
    <property type="match status" value="1"/>
</dbReference>
<name>A0A7W8M548_9FIRM</name>
<evidence type="ECO:0000256" key="1">
    <source>
        <dbReference type="ARBA" id="ARBA00010552"/>
    </source>
</evidence>
<reference evidence="2 3" key="1">
    <citation type="submission" date="2020-08" db="EMBL/GenBank/DDBJ databases">
        <title>Genomic Encyclopedia of Type Strains, Phase IV (KMG-IV): sequencing the most valuable type-strain genomes for metagenomic binning, comparative biology and taxonomic classification.</title>
        <authorList>
            <person name="Goeker M."/>
        </authorList>
    </citation>
    <scope>NUCLEOTIDE SEQUENCE [LARGE SCALE GENOMIC DNA]</scope>
    <source>
        <strain evidence="2 3">DSM 106146</strain>
    </source>
</reference>
<accession>A0A7W8M548</accession>
<dbReference type="FunFam" id="3.30.1330.40:FF:000001">
    <property type="entry name" value="L-PSP family endoribonuclease"/>
    <property type="match status" value="1"/>
</dbReference>
<keyword evidence="3" id="KW-1185">Reference proteome</keyword>
<comment type="caution">
    <text evidence="2">The sequence shown here is derived from an EMBL/GenBank/DDBJ whole genome shotgun (WGS) entry which is preliminary data.</text>
</comment>
<organism evidence="2 3">
    <name type="scientific">Catenibacillus scindens</name>
    <dbReference type="NCBI Taxonomy" id="673271"/>
    <lineage>
        <taxon>Bacteria</taxon>
        <taxon>Bacillati</taxon>
        <taxon>Bacillota</taxon>
        <taxon>Clostridia</taxon>
        <taxon>Lachnospirales</taxon>
        <taxon>Lachnospiraceae</taxon>
        <taxon>Catenibacillus</taxon>
    </lineage>
</organism>
<dbReference type="EMBL" id="JACHFW010000007">
    <property type="protein sequence ID" value="MBB5264863.1"/>
    <property type="molecule type" value="Genomic_DNA"/>
</dbReference>
<dbReference type="CDD" id="cd00448">
    <property type="entry name" value="YjgF_YER057c_UK114_family"/>
    <property type="match status" value="1"/>
</dbReference>
<dbReference type="PANTHER" id="PTHR11803:SF39">
    <property type="entry name" value="2-IMINOBUTANOATE_2-IMINOPROPANOATE DEAMINASE"/>
    <property type="match status" value="1"/>
</dbReference>
<dbReference type="InterPro" id="IPR035959">
    <property type="entry name" value="RutC-like_sf"/>
</dbReference>
<keyword evidence="2" id="KW-0378">Hydrolase</keyword>
<proteinExistence type="inferred from homology"/>
<dbReference type="NCBIfam" id="TIGR00004">
    <property type="entry name" value="Rid family detoxifying hydrolase"/>
    <property type="match status" value="1"/>
</dbReference>